<dbReference type="SMART" id="SM00052">
    <property type="entry name" value="EAL"/>
    <property type="match status" value="1"/>
</dbReference>
<dbReference type="PROSITE" id="PS50883">
    <property type="entry name" value="EAL"/>
    <property type="match status" value="1"/>
</dbReference>
<dbReference type="PROSITE" id="PS50885">
    <property type="entry name" value="HAMP"/>
    <property type="match status" value="1"/>
</dbReference>
<evidence type="ECO:0000259" key="3">
    <source>
        <dbReference type="PROSITE" id="PS50885"/>
    </source>
</evidence>
<keyword evidence="6" id="KW-1185">Reference proteome</keyword>
<proteinExistence type="predicted"/>
<reference evidence="5 6" key="1">
    <citation type="submission" date="2021-06" db="EMBL/GenBank/DDBJ databases">
        <title>Bacterium isolated from marine sediment.</title>
        <authorList>
            <person name="Zhu K.-L."/>
            <person name="Du Z.-J."/>
            <person name="Liang Q.-Y."/>
        </authorList>
    </citation>
    <scope>NUCLEOTIDE SEQUENCE [LARGE SCALE GENOMIC DNA]</scope>
    <source>
        <strain evidence="5 6">A346</strain>
    </source>
</reference>
<sequence length="697" mass="77711">MAAPHKAPSIYLLLISIILPTVFLTVASSAAFDYFSARQRITQDMHAGIAQSLETIRQNITGQMEAYAASEYERVVANEVELYANCGVRVEDYNLGRVLGQPSYTSGFLRLPDGQVLELNPNDPQHWQHLEQCYYRDSTAIFGRNGEEIGRITLYASSAAIDAKMTAIIRDSLINTLVICTLMVLALLLMTRRFILAPLERIINTIRHTDKTGIPVNTVPDQGPREVRTLAHSINTMITSIRASRLDLQEQKDALDYMAHHDALTGLANRTLFNDRLGHAIAHAVRHHQKVAVLFLDLDHFKTINDSLGHTAGDKVLNIITERLRGILRAEDTLARQGGDEFTILLEGQNSVEQVSAAARKILHTISQPLRVERTEVYISGSIGISLFPDHGNTVNDLLMQADAAMYQAKSEGRSDYCYFSHDLTEQALERLSLETQLRTGLEQGELTPYFQAQVDAATGQLLGFEALARWHHPTQGMISPARFIPLAESTGLIHQLDLCIIRQAMTRFAQWYRQGLNPGILSVNLTMRHFQHQAFLDTLQQLLAETGCQASWLQVEVTESQLMAKPEATIEVLRQIHDAGIRIALDDFGTGYSSLSYLKRLPITKLKIDQSFIRDLPHDEEDISITRAIIALANSLNLEIIAEGAETAEQVAFLLSEGCHQIQGYYYARPLPADGAEVLMSDSSHTTRQADQLQPS</sequence>
<dbReference type="Proteomes" id="UP000755551">
    <property type="component" value="Unassembled WGS sequence"/>
</dbReference>
<protein>
    <submittedName>
        <fullName evidence="5">EAL domain-containing protein</fullName>
    </submittedName>
</protein>
<dbReference type="InterPro" id="IPR000160">
    <property type="entry name" value="GGDEF_dom"/>
</dbReference>
<keyword evidence="1" id="KW-0472">Membrane</keyword>
<feature type="transmembrane region" description="Helical" evidence="1">
    <location>
        <begin position="173"/>
        <end position="191"/>
    </location>
</feature>
<evidence type="ECO:0000259" key="4">
    <source>
        <dbReference type="PROSITE" id="PS50887"/>
    </source>
</evidence>
<dbReference type="Pfam" id="PF00672">
    <property type="entry name" value="HAMP"/>
    <property type="match status" value="1"/>
</dbReference>
<dbReference type="PANTHER" id="PTHR44757">
    <property type="entry name" value="DIGUANYLATE CYCLASE DGCP"/>
    <property type="match status" value="1"/>
</dbReference>
<dbReference type="EMBL" id="JAHQZT010000023">
    <property type="protein sequence ID" value="MBV0934415.1"/>
    <property type="molecule type" value="Genomic_DNA"/>
</dbReference>
<evidence type="ECO:0000256" key="1">
    <source>
        <dbReference type="SAM" id="Phobius"/>
    </source>
</evidence>
<dbReference type="InterPro" id="IPR003660">
    <property type="entry name" value="HAMP_dom"/>
</dbReference>
<gene>
    <name evidence="5" type="ORF">KTN04_13805</name>
</gene>
<dbReference type="InterPro" id="IPR052155">
    <property type="entry name" value="Biofilm_reg_signaling"/>
</dbReference>
<keyword evidence="1" id="KW-1133">Transmembrane helix</keyword>
<dbReference type="Pfam" id="PF00563">
    <property type="entry name" value="EAL"/>
    <property type="match status" value="1"/>
</dbReference>
<feature type="domain" description="HAMP" evidence="3">
    <location>
        <begin position="193"/>
        <end position="246"/>
    </location>
</feature>
<dbReference type="SMART" id="SM00267">
    <property type="entry name" value="GGDEF"/>
    <property type="match status" value="1"/>
</dbReference>
<dbReference type="PANTHER" id="PTHR44757:SF2">
    <property type="entry name" value="BIOFILM ARCHITECTURE MAINTENANCE PROTEIN MBAA"/>
    <property type="match status" value="1"/>
</dbReference>
<name>A0ABS6MDP5_9GAMM</name>
<dbReference type="SMART" id="SM00304">
    <property type="entry name" value="HAMP"/>
    <property type="match status" value="1"/>
</dbReference>
<evidence type="ECO:0000313" key="5">
    <source>
        <dbReference type="EMBL" id="MBV0934415.1"/>
    </source>
</evidence>
<dbReference type="InterPro" id="IPR001633">
    <property type="entry name" value="EAL_dom"/>
</dbReference>
<feature type="domain" description="EAL" evidence="2">
    <location>
        <begin position="431"/>
        <end position="685"/>
    </location>
</feature>
<dbReference type="PROSITE" id="PS50887">
    <property type="entry name" value="GGDEF"/>
    <property type="match status" value="1"/>
</dbReference>
<organism evidence="5 6">
    <name type="scientific">Marinobacterium weihaiense</name>
    <dbReference type="NCBI Taxonomy" id="2851016"/>
    <lineage>
        <taxon>Bacteria</taxon>
        <taxon>Pseudomonadati</taxon>
        <taxon>Pseudomonadota</taxon>
        <taxon>Gammaproteobacteria</taxon>
        <taxon>Oceanospirillales</taxon>
        <taxon>Oceanospirillaceae</taxon>
        <taxon>Marinobacterium</taxon>
    </lineage>
</organism>
<dbReference type="CDD" id="cd01949">
    <property type="entry name" value="GGDEF"/>
    <property type="match status" value="1"/>
</dbReference>
<dbReference type="NCBIfam" id="TIGR00254">
    <property type="entry name" value="GGDEF"/>
    <property type="match status" value="1"/>
</dbReference>
<feature type="domain" description="GGDEF" evidence="4">
    <location>
        <begin position="289"/>
        <end position="422"/>
    </location>
</feature>
<keyword evidence="1" id="KW-0812">Transmembrane</keyword>
<dbReference type="Pfam" id="PF00990">
    <property type="entry name" value="GGDEF"/>
    <property type="match status" value="1"/>
</dbReference>
<evidence type="ECO:0000259" key="2">
    <source>
        <dbReference type="PROSITE" id="PS50883"/>
    </source>
</evidence>
<accession>A0ABS6MDP5</accession>
<comment type="caution">
    <text evidence="5">The sequence shown here is derived from an EMBL/GenBank/DDBJ whole genome shotgun (WGS) entry which is preliminary data.</text>
</comment>
<dbReference type="CDD" id="cd01948">
    <property type="entry name" value="EAL"/>
    <property type="match status" value="1"/>
</dbReference>
<evidence type="ECO:0000313" key="6">
    <source>
        <dbReference type="Proteomes" id="UP000755551"/>
    </source>
</evidence>
<feature type="transmembrane region" description="Helical" evidence="1">
    <location>
        <begin position="12"/>
        <end position="35"/>
    </location>
</feature>
<dbReference type="RefSeq" id="WP_217335824.1">
    <property type="nucleotide sequence ID" value="NZ_JAHQZT010000023.1"/>
</dbReference>